<dbReference type="SUPFAM" id="SSF55785">
    <property type="entry name" value="PYP-like sensor domain (PAS domain)"/>
    <property type="match status" value="1"/>
</dbReference>
<feature type="domain" description="PAS" evidence="5">
    <location>
        <begin position="255"/>
        <end position="328"/>
    </location>
</feature>
<dbReference type="PANTHER" id="PTHR47429:SF2">
    <property type="entry name" value="PROTEIN TWIN LOV 1"/>
    <property type="match status" value="1"/>
</dbReference>
<dbReference type="PROSITE" id="PS50217">
    <property type="entry name" value="BZIP"/>
    <property type="match status" value="1"/>
</dbReference>
<dbReference type="CDD" id="cd14809">
    <property type="entry name" value="bZIP_AUREO-like"/>
    <property type="match status" value="1"/>
</dbReference>
<dbReference type="PROSITE" id="PS50112">
    <property type="entry name" value="PAS"/>
    <property type="match status" value="1"/>
</dbReference>
<feature type="compositionally biased region" description="Basic and acidic residues" evidence="4">
    <location>
        <begin position="378"/>
        <end position="387"/>
    </location>
</feature>
<dbReference type="OrthoDB" id="447251at2759"/>
<dbReference type="GO" id="GO:0005634">
    <property type="term" value="C:nucleus"/>
    <property type="evidence" value="ECO:0007669"/>
    <property type="project" value="TreeGrafter"/>
</dbReference>
<dbReference type="EMBL" id="BDSP01000205">
    <property type="protein sequence ID" value="GAX23974.1"/>
    <property type="molecule type" value="Genomic_DNA"/>
</dbReference>
<dbReference type="GO" id="GO:0003700">
    <property type="term" value="F:DNA-binding transcription factor activity"/>
    <property type="evidence" value="ECO:0007669"/>
    <property type="project" value="InterPro"/>
</dbReference>
<dbReference type="AlphaFoldDB" id="A0A1Z5KCF2"/>
<gene>
    <name evidence="7" type="ORF">FisN_26Lh031</name>
</gene>
<keyword evidence="1" id="KW-0285">Flavoprotein</keyword>
<evidence type="ECO:0000313" key="7">
    <source>
        <dbReference type="EMBL" id="GAX23974.1"/>
    </source>
</evidence>
<feature type="region of interest" description="Disordered" evidence="4">
    <location>
        <begin position="376"/>
        <end position="398"/>
    </location>
</feature>
<dbReference type="InParanoid" id="A0A1Z5KCF2"/>
<dbReference type="CDD" id="cd00130">
    <property type="entry name" value="PAS"/>
    <property type="match status" value="1"/>
</dbReference>
<dbReference type="NCBIfam" id="TIGR00229">
    <property type="entry name" value="sensory_box"/>
    <property type="match status" value="1"/>
</dbReference>
<reference evidence="7 8" key="1">
    <citation type="journal article" date="2015" name="Plant Cell">
        <title>Oil accumulation by the oleaginous diatom Fistulifera solaris as revealed by the genome and transcriptome.</title>
        <authorList>
            <person name="Tanaka T."/>
            <person name="Maeda Y."/>
            <person name="Veluchamy A."/>
            <person name="Tanaka M."/>
            <person name="Abida H."/>
            <person name="Marechal E."/>
            <person name="Bowler C."/>
            <person name="Muto M."/>
            <person name="Sunaga Y."/>
            <person name="Tanaka M."/>
            <person name="Yoshino T."/>
            <person name="Taniguchi T."/>
            <person name="Fukuda Y."/>
            <person name="Nemoto M."/>
            <person name="Matsumoto M."/>
            <person name="Wong P.S."/>
            <person name="Aburatani S."/>
            <person name="Fujibuchi W."/>
        </authorList>
    </citation>
    <scope>NUCLEOTIDE SEQUENCE [LARGE SCALE GENOMIC DNA]</scope>
    <source>
        <strain evidence="7 8">JPCC DA0580</strain>
    </source>
</reference>
<sequence length="398" mass="43910">MTDHVDYSSFAPRFGRAGTGNLNEWGDTDNFDVDVLAAFLLGEEKPSGVTFDFNLGNGNAGSYVSPENSEDGFHPLCGDASTFPSTMQYEKGVLQQQQPASAPIGFPVLPCPVGSDEAEMSKRMRVEGNNGAIYAVTSGPTNSFVSAFSSAAAQAMLQQPARGRKKKSQDQVDRRRERNRVLAKRTRLRKKFFFESLQKEILDLQRDNLNLKAIVKENLDEGVARQILDGCNALEQMPPSVLEACSEGFEDMDSQDFNLVQSIQKSQHAFIITDPSLEDNPIVFASDDFLKLTGYERSEVLGRNCRFLQGEQTSKAKLAMIRDGLSKGEDVSVTFINYMRDGTPFWNKLFIAALRDAQENIVNYIGVTVVVASPPPGDSEHGVRLPEEPYFSDGENGC</sequence>
<accession>A0A1Z5KCF2</accession>
<evidence type="ECO:0000259" key="6">
    <source>
        <dbReference type="PROSITE" id="PS50217"/>
    </source>
</evidence>
<dbReference type="InterPro" id="IPR035965">
    <property type="entry name" value="PAS-like_dom_sf"/>
</dbReference>
<evidence type="ECO:0008006" key="9">
    <source>
        <dbReference type="Google" id="ProtNLM"/>
    </source>
</evidence>
<name>A0A1Z5KCF2_FISSO</name>
<keyword evidence="3" id="KW-0157">Chromophore</keyword>
<dbReference type="Pfam" id="PF13426">
    <property type="entry name" value="PAS_9"/>
    <property type="match status" value="1"/>
</dbReference>
<evidence type="ECO:0000256" key="4">
    <source>
        <dbReference type="SAM" id="MobiDB-lite"/>
    </source>
</evidence>
<dbReference type="Gene3D" id="1.20.5.170">
    <property type="match status" value="1"/>
</dbReference>
<feature type="domain" description="BZIP" evidence="6">
    <location>
        <begin position="169"/>
        <end position="217"/>
    </location>
</feature>
<comment type="caution">
    <text evidence="7">The sequence shown here is derived from an EMBL/GenBank/DDBJ whole genome shotgun (WGS) entry which is preliminary data.</text>
</comment>
<dbReference type="PANTHER" id="PTHR47429">
    <property type="entry name" value="PROTEIN TWIN LOV 1"/>
    <property type="match status" value="1"/>
</dbReference>
<dbReference type="Proteomes" id="UP000198406">
    <property type="component" value="Unassembled WGS sequence"/>
</dbReference>
<evidence type="ECO:0000256" key="2">
    <source>
        <dbReference type="ARBA" id="ARBA00022643"/>
    </source>
</evidence>
<keyword evidence="2" id="KW-0288">FMN</keyword>
<evidence type="ECO:0000259" key="5">
    <source>
        <dbReference type="PROSITE" id="PS50112"/>
    </source>
</evidence>
<dbReference type="Gene3D" id="3.30.450.20">
    <property type="entry name" value="PAS domain"/>
    <property type="match status" value="1"/>
</dbReference>
<feature type="region of interest" description="Disordered" evidence="4">
    <location>
        <begin position="157"/>
        <end position="179"/>
    </location>
</feature>
<dbReference type="InterPro" id="IPR000014">
    <property type="entry name" value="PAS"/>
</dbReference>
<protein>
    <recommendedName>
        <fullName evidence="9">LOV domain-containing protein</fullName>
    </recommendedName>
</protein>
<dbReference type="Pfam" id="PF07716">
    <property type="entry name" value="bZIP_2"/>
    <property type="match status" value="1"/>
</dbReference>
<evidence type="ECO:0000313" key="8">
    <source>
        <dbReference type="Proteomes" id="UP000198406"/>
    </source>
</evidence>
<organism evidence="7 8">
    <name type="scientific">Fistulifera solaris</name>
    <name type="common">Oleaginous diatom</name>
    <dbReference type="NCBI Taxonomy" id="1519565"/>
    <lineage>
        <taxon>Eukaryota</taxon>
        <taxon>Sar</taxon>
        <taxon>Stramenopiles</taxon>
        <taxon>Ochrophyta</taxon>
        <taxon>Bacillariophyta</taxon>
        <taxon>Bacillariophyceae</taxon>
        <taxon>Bacillariophycidae</taxon>
        <taxon>Naviculales</taxon>
        <taxon>Naviculaceae</taxon>
        <taxon>Fistulifera</taxon>
    </lineage>
</organism>
<evidence type="ECO:0000256" key="3">
    <source>
        <dbReference type="ARBA" id="ARBA00022991"/>
    </source>
</evidence>
<dbReference type="InterPro" id="IPR046347">
    <property type="entry name" value="bZIP_sf"/>
</dbReference>
<dbReference type="SUPFAM" id="SSF57959">
    <property type="entry name" value="Leucine zipper domain"/>
    <property type="match status" value="1"/>
</dbReference>
<dbReference type="InterPro" id="IPR004827">
    <property type="entry name" value="bZIP"/>
</dbReference>
<keyword evidence="8" id="KW-1185">Reference proteome</keyword>
<feature type="compositionally biased region" description="Basic and acidic residues" evidence="4">
    <location>
        <begin position="168"/>
        <end position="179"/>
    </location>
</feature>
<evidence type="ECO:0000256" key="1">
    <source>
        <dbReference type="ARBA" id="ARBA00022630"/>
    </source>
</evidence>
<proteinExistence type="predicted"/>